<dbReference type="EMBL" id="MU154582">
    <property type="protein sequence ID" value="KAF9493701.1"/>
    <property type="molecule type" value="Genomic_DNA"/>
</dbReference>
<protein>
    <submittedName>
        <fullName evidence="2">Uncharacterized protein</fullName>
    </submittedName>
</protein>
<feature type="transmembrane region" description="Helical" evidence="1">
    <location>
        <begin position="20"/>
        <end position="38"/>
    </location>
</feature>
<comment type="caution">
    <text evidence="2">The sequence shown here is derived from an EMBL/GenBank/DDBJ whole genome shotgun (WGS) entry which is preliminary data.</text>
</comment>
<sequence>MSSWIKRYMDSEQTCTYTDWVYVWACTYTIQGVICVYIDIRVGEHLALAFTRLAGTALAAAAGGAAAVGLGNGGFDVSEHCDWWAV</sequence>
<evidence type="ECO:0000256" key="1">
    <source>
        <dbReference type="SAM" id="Phobius"/>
    </source>
</evidence>
<dbReference type="AlphaFoldDB" id="A0A9P6D5P9"/>
<proteinExistence type="predicted"/>
<evidence type="ECO:0000313" key="3">
    <source>
        <dbReference type="Proteomes" id="UP000807025"/>
    </source>
</evidence>
<keyword evidence="1" id="KW-1133">Transmembrane helix</keyword>
<keyword evidence="3" id="KW-1185">Reference proteome</keyword>
<accession>A0A9P6D5P9</accession>
<reference evidence="2" key="1">
    <citation type="submission" date="2020-11" db="EMBL/GenBank/DDBJ databases">
        <authorList>
            <consortium name="DOE Joint Genome Institute"/>
            <person name="Ahrendt S."/>
            <person name="Riley R."/>
            <person name="Andreopoulos W."/>
            <person name="Labutti K."/>
            <person name="Pangilinan J."/>
            <person name="Ruiz-Duenas F.J."/>
            <person name="Barrasa J.M."/>
            <person name="Sanchez-Garcia M."/>
            <person name="Camarero S."/>
            <person name="Miyauchi S."/>
            <person name="Serrano A."/>
            <person name="Linde D."/>
            <person name="Babiker R."/>
            <person name="Drula E."/>
            <person name="Ayuso-Fernandez I."/>
            <person name="Pacheco R."/>
            <person name="Padilla G."/>
            <person name="Ferreira P."/>
            <person name="Barriuso J."/>
            <person name="Kellner H."/>
            <person name="Castanera R."/>
            <person name="Alfaro M."/>
            <person name="Ramirez L."/>
            <person name="Pisabarro A.G."/>
            <person name="Kuo A."/>
            <person name="Tritt A."/>
            <person name="Lipzen A."/>
            <person name="He G."/>
            <person name="Yan M."/>
            <person name="Ng V."/>
            <person name="Cullen D."/>
            <person name="Martin F."/>
            <person name="Rosso M.-N."/>
            <person name="Henrissat B."/>
            <person name="Hibbett D."/>
            <person name="Martinez A.T."/>
            <person name="Grigoriev I.V."/>
        </authorList>
    </citation>
    <scope>NUCLEOTIDE SEQUENCE</scope>
    <source>
        <strain evidence="2">ATCC 90797</strain>
    </source>
</reference>
<keyword evidence="1" id="KW-0472">Membrane</keyword>
<gene>
    <name evidence="2" type="ORF">BDN71DRAFT_1449948</name>
</gene>
<organism evidence="2 3">
    <name type="scientific">Pleurotus eryngii</name>
    <name type="common">Boletus of the steppes</name>
    <dbReference type="NCBI Taxonomy" id="5323"/>
    <lineage>
        <taxon>Eukaryota</taxon>
        <taxon>Fungi</taxon>
        <taxon>Dikarya</taxon>
        <taxon>Basidiomycota</taxon>
        <taxon>Agaricomycotina</taxon>
        <taxon>Agaricomycetes</taxon>
        <taxon>Agaricomycetidae</taxon>
        <taxon>Agaricales</taxon>
        <taxon>Pleurotineae</taxon>
        <taxon>Pleurotaceae</taxon>
        <taxon>Pleurotus</taxon>
    </lineage>
</organism>
<feature type="transmembrane region" description="Helical" evidence="1">
    <location>
        <begin position="50"/>
        <end position="70"/>
    </location>
</feature>
<keyword evidence="1" id="KW-0812">Transmembrane</keyword>
<evidence type="ECO:0000313" key="2">
    <source>
        <dbReference type="EMBL" id="KAF9493701.1"/>
    </source>
</evidence>
<dbReference type="Proteomes" id="UP000807025">
    <property type="component" value="Unassembled WGS sequence"/>
</dbReference>
<name>A0A9P6D5P9_PLEER</name>